<sequence length="1713" mass="197224">MKNELKKQSVSEGNLHRAPHKSEVQKHAKLNRNAISEPNLQKKHPLLDSSDDRTIHTYHELLFAAETLENIVNEGAFVGTIRSKFKWLAGEKDLDYVGKEMSDRVLKLFLDSLGLAKILIFDLMKHHFDFKYYPGINYDLPPNISPQELKYQTACVDLVRDLEETLRNFQVKFSAAYARLRIELGARGDDPREQMENILPDKVREKEVMAVDIPKTLRINRLKIGKKELTKRIRDLGYFIEMETLNNIPDEICNRHIDRLIYVDDDFDDLLILPPSIYAEIKAGPLVTEGYLIFQDKASMYCPQQVASYVTKGMHILDARAGCDVTIIDEEFSTFDMHDPRFAQVELAIVEPVNSGTTIVDKLSYMLQEEEYPVDHITQKDLYTLKRQQVTVLKHAFKLPKVKNILYVTRSIHAEENEQVVEETLDRYGVEWKLVYVLPDIPTEKERDDEIEECFTIRPSNSTGNGIFIANFQLKPPKEKPENEKLSNRVSQLNINEIQEQPEPVAPKRKRKSLVRKKGEKLHLHLPKQLKESVTRLSMPRALTKSLGGSKAILIEKQLHGSKSVEKLQPTEAMEKEAEYSSPKDEPNLDTQDIGVFGVSLQKFYGPRTEAIKAIEKLPMEIPQKLRWVYPKATFKPKNLVINYDKPKTVVHKRSTYSQLHETIFAVIKEYVPVELLKLNQQVVVDEKVDKFLVILVDCLHLLANHPLYESLCVNFLSVLETHIKQYQHYKDEFQGSLSSNEEPRHLDDFNEYSTETDNESIIWSANLDKLQEQIILKMRASDTLHPSVGRGIEIEQQYLRGVANQVIHFNESYSKTFPSSPSKILQVAIREWVVCKALWPLINKVSNPDTVNSYLLEKANRRLVVQKAVKNFRALIEADFTMFPPPFLVSGAFPQTIFEKHRYGINVQKYLKKAISLIDLNVIRYEVLRELKKRNEELAEMNGVNNFDEIDDYNKYLRQLEFTLSKIEKKISILNGNKESIIPGLKGKDSKTPLVQSQLKDDLSLSMVLEKYYASGEETGAMQSTSLFYFIDYLGKRKDSAKCMNQLRFWASAEKYRRLVWRINVGIVTDSTQVYHEYPDRAEQFSGEAMIRMQREALKLYNTYISPELPPNLCVCVTQPTLEIFQRFVGPLMNHNSQPLQHDDYLCVIKAQSETVNSLEGVFNDFQNSESFFKWASESQTSKIINKDQSLQNTKLDVKSGLLKSLMKELQAICVKVIGKGGEKKPNDIQKHESILITLEDVIIADPADTVAVELEKSPVKDEEEDELDLQPPGEFKNNTSKISQVEAEIQSLMYQIECLDYLNVFVNKTKLDIEYQMMMLHILEQTKELLGYEVGELTRQRAKYESQEQRELLMQNQCIVRIEEDDSDPEVNLSGKRVTYYLIHIVQGNGELGWTVKRRYSDFDALHQKLKEEFSFVSEFDLPQKTSGLWPNRAKNEIRSGRMKALEKYLQRLIDNHEVSKSDHLRNFLASSYKPDKKKLFSFDPEQPTMKKTQQKWAKTISTLTTMKIPEQASLKMKSFLESAKKRSSGNRDSQAADLDYNPVAVSPATDSTTTGAFSSPGGIVTSPLAHEEVVSASDDEQSLESRNDFEDHINDHLETLPTNALLQASLNLLMQIFQFKDQPQWLKENTATMILQQYFTDQGPLEVKLHRLLKSQISDENLCRLIKRFKEITTSPELLLQSNISSSQSLRIETKQKFLASFAGNHRFEL</sequence>
<dbReference type="Pfam" id="PF00787">
    <property type="entry name" value="PX"/>
    <property type="match status" value="1"/>
</dbReference>
<dbReference type="Gene3D" id="3.30.1520.10">
    <property type="entry name" value="Phox-like domain"/>
    <property type="match status" value="1"/>
</dbReference>
<evidence type="ECO:0000313" key="3">
    <source>
        <dbReference type="EMBL" id="KAJ3258156.1"/>
    </source>
</evidence>
<dbReference type="Proteomes" id="UP001210925">
    <property type="component" value="Unassembled WGS sequence"/>
</dbReference>
<proteinExistence type="predicted"/>
<feature type="region of interest" description="Disordered" evidence="1">
    <location>
        <begin position="1"/>
        <end position="27"/>
    </location>
</feature>
<evidence type="ECO:0000313" key="4">
    <source>
        <dbReference type="Proteomes" id="UP001210925"/>
    </source>
</evidence>
<dbReference type="SMART" id="SM00312">
    <property type="entry name" value="PX"/>
    <property type="match status" value="1"/>
</dbReference>
<dbReference type="InterPro" id="IPR044926">
    <property type="entry name" value="RGS_subdomain_2"/>
</dbReference>
<dbReference type="InterPro" id="IPR036871">
    <property type="entry name" value="PX_dom_sf"/>
</dbReference>
<keyword evidence="3" id="KW-0489">Methyltransferase</keyword>
<dbReference type="PANTHER" id="PTHR22775:SF3">
    <property type="entry name" value="SORTING NEXIN-13"/>
    <property type="match status" value="1"/>
</dbReference>
<dbReference type="SUPFAM" id="SSF64268">
    <property type="entry name" value="PX domain"/>
    <property type="match status" value="1"/>
</dbReference>
<dbReference type="PROSITE" id="PS50195">
    <property type="entry name" value="PX"/>
    <property type="match status" value="1"/>
</dbReference>
<feature type="domain" description="PX" evidence="2">
    <location>
        <begin position="1361"/>
        <end position="1478"/>
    </location>
</feature>
<dbReference type="InterPro" id="IPR001683">
    <property type="entry name" value="PX_dom"/>
</dbReference>
<dbReference type="GO" id="GO:0035091">
    <property type="term" value="F:phosphatidylinositol binding"/>
    <property type="evidence" value="ECO:0007669"/>
    <property type="project" value="InterPro"/>
</dbReference>
<dbReference type="InterPro" id="IPR003114">
    <property type="entry name" value="Phox_assoc"/>
</dbReference>
<comment type="caution">
    <text evidence="3">The sequence shown here is derived from an EMBL/GenBank/DDBJ whole genome shotgun (WGS) entry which is preliminary data.</text>
</comment>
<dbReference type="Gene3D" id="1.10.167.10">
    <property type="entry name" value="Regulator of G-protein Signalling 4, domain 2"/>
    <property type="match status" value="1"/>
</dbReference>
<evidence type="ECO:0000256" key="1">
    <source>
        <dbReference type="SAM" id="MobiDB-lite"/>
    </source>
</evidence>
<dbReference type="EMBL" id="JADGKB010000030">
    <property type="protein sequence ID" value="KAJ3258156.1"/>
    <property type="molecule type" value="Genomic_DNA"/>
</dbReference>
<feature type="region of interest" description="Disordered" evidence="1">
    <location>
        <begin position="564"/>
        <end position="587"/>
    </location>
</feature>
<gene>
    <name evidence="3" type="primary">NSUN7</name>
    <name evidence="3" type="ORF">HK103_003974</name>
</gene>
<keyword evidence="3" id="KW-0808">Transferase</keyword>
<name>A0AAD5UHC4_9FUNG</name>
<evidence type="ECO:0000259" key="2">
    <source>
        <dbReference type="PROSITE" id="PS50195"/>
    </source>
</evidence>
<dbReference type="Gene3D" id="3.40.50.150">
    <property type="entry name" value="Vaccinia Virus protein VP39"/>
    <property type="match status" value="2"/>
</dbReference>
<reference evidence="3" key="1">
    <citation type="submission" date="2020-05" db="EMBL/GenBank/DDBJ databases">
        <title>Phylogenomic resolution of chytrid fungi.</title>
        <authorList>
            <person name="Stajich J.E."/>
            <person name="Amses K."/>
            <person name="Simmons R."/>
            <person name="Seto K."/>
            <person name="Myers J."/>
            <person name="Bonds A."/>
            <person name="Quandt C.A."/>
            <person name="Barry K."/>
            <person name="Liu P."/>
            <person name="Grigoriev I."/>
            <person name="Longcore J.E."/>
            <person name="James T.Y."/>
        </authorList>
    </citation>
    <scope>NUCLEOTIDE SEQUENCE</scope>
    <source>
        <strain evidence="3">PLAUS21</strain>
    </source>
</reference>
<dbReference type="GO" id="GO:0008168">
    <property type="term" value="F:methyltransferase activity"/>
    <property type="evidence" value="ECO:0007669"/>
    <property type="project" value="UniProtKB-KW"/>
</dbReference>
<dbReference type="SUPFAM" id="SSF53335">
    <property type="entry name" value="S-adenosyl-L-methionine-dependent methyltransferases"/>
    <property type="match status" value="1"/>
</dbReference>
<dbReference type="InterPro" id="IPR036305">
    <property type="entry name" value="RGS_sf"/>
</dbReference>
<dbReference type="InterPro" id="IPR029063">
    <property type="entry name" value="SAM-dependent_MTases_sf"/>
</dbReference>
<feature type="compositionally biased region" description="Basic and acidic residues" evidence="1">
    <location>
        <begin position="573"/>
        <end position="587"/>
    </location>
</feature>
<dbReference type="GO" id="GO:0032259">
    <property type="term" value="P:methylation"/>
    <property type="evidence" value="ECO:0007669"/>
    <property type="project" value="UniProtKB-KW"/>
</dbReference>
<protein>
    <submittedName>
        <fullName evidence="3">Methyltransferase nsun7</fullName>
    </submittedName>
</protein>
<dbReference type="SUPFAM" id="SSF48097">
    <property type="entry name" value="Regulator of G-protein signaling, RGS"/>
    <property type="match status" value="1"/>
</dbReference>
<accession>A0AAD5UHC4</accession>
<feature type="region of interest" description="Disordered" evidence="1">
    <location>
        <begin position="1258"/>
        <end position="1279"/>
    </location>
</feature>
<keyword evidence="4" id="KW-1185">Reference proteome</keyword>
<dbReference type="Pfam" id="PF02194">
    <property type="entry name" value="PXA"/>
    <property type="match status" value="1"/>
</dbReference>
<dbReference type="PANTHER" id="PTHR22775">
    <property type="entry name" value="SORTING NEXIN"/>
    <property type="match status" value="1"/>
</dbReference>
<organism evidence="3 4">
    <name type="scientific">Boothiomyces macroporosus</name>
    <dbReference type="NCBI Taxonomy" id="261099"/>
    <lineage>
        <taxon>Eukaryota</taxon>
        <taxon>Fungi</taxon>
        <taxon>Fungi incertae sedis</taxon>
        <taxon>Chytridiomycota</taxon>
        <taxon>Chytridiomycota incertae sedis</taxon>
        <taxon>Chytridiomycetes</taxon>
        <taxon>Rhizophydiales</taxon>
        <taxon>Terramycetaceae</taxon>
        <taxon>Boothiomyces</taxon>
    </lineage>
</organism>